<organism evidence="2 3">
    <name type="scientific">Euplotes crassus</name>
    <dbReference type="NCBI Taxonomy" id="5936"/>
    <lineage>
        <taxon>Eukaryota</taxon>
        <taxon>Sar</taxon>
        <taxon>Alveolata</taxon>
        <taxon>Ciliophora</taxon>
        <taxon>Intramacronucleata</taxon>
        <taxon>Spirotrichea</taxon>
        <taxon>Hypotrichia</taxon>
        <taxon>Euplotida</taxon>
        <taxon>Euplotidae</taxon>
        <taxon>Moneuplotes</taxon>
    </lineage>
</organism>
<feature type="compositionally biased region" description="Low complexity" evidence="1">
    <location>
        <begin position="396"/>
        <end position="409"/>
    </location>
</feature>
<evidence type="ECO:0000313" key="3">
    <source>
        <dbReference type="Proteomes" id="UP001295684"/>
    </source>
</evidence>
<keyword evidence="3" id="KW-1185">Reference proteome</keyword>
<protein>
    <submittedName>
        <fullName evidence="2">Uncharacterized protein</fullName>
    </submittedName>
</protein>
<gene>
    <name evidence="2" type="ORF">ECRASSUSDP1_LOCUS2429</name>
</gene>
<proteinExistence type="predicted"/>
<feature type="region of interest" description="Disordered" evidence="1">
    <location>
        <begin position="396"/>
        <end position="422"/>
    </location>
</feature>
<accession>A0AAD1U6J3</accession>
<sequence>MRQSIDKTRRHLLFLETSTQNKMVSNFCEFSLDEQSREKLTPKCVVEREANISKEVSLKARICPDLADLKRFSFQNVHEIAKKPLIERAYSEDPQKPTLERINTITYAQPDSPMSINSHQRDHELTSKMEDAVNILQSLAINFSNPLNKTAISSPQSKDEFAKPHSKLLRRVKIESKKNRKNIVEITRRLTDIADMLDAKSNTDSTTSVTSKRKKRKVKKARRLNSGYDIVTEENLHKHEYSKKPTCKSDEETFIISKKKRYSLQSNRKGTNESSGLKLSLNKCPLFTEINQNMCCNSNYSNNKEIFDQPPQKLEEEMSYLRAYSLKKSSNLSSLEDSELLSCAVQKSCKSLKRKSFKKKRKDKKLLSSRVKEGSGSDSFKFSLFRADQMKEMLNSLSNLESNQSNYSSTTLSPSPAKRIKD</sequence>
<comment type="caution">
    <text evidence="2">The sequence shown here is derived from an EMBL/GenBank/DDBJ whole genome shotgun (WGS) entry which is preliminary data.</text>
</comment>
<dbReference type="AlphaFoldDB" id="A0AAD1U6J3"/>
<name>A0AAD1U6J3_EUPCR</name>
<dbReference type="Proteomes" id="UP001295684">
    <property type="component" value="Unassembled WGS sequence"/>
</dbReference>
<evidence type="ECO:0000256" key="1">
    <source>
        <dbReference type="SAM" id="MobiDB-lite"/>
    </source>
</evidence>
<reference evidence="2" key="1">
    <citation type="submission" date="2023-07" db="EMBL/GenBank/DDBJ databases">
        <authorList>
            <consortium name="AG Swart"/>
            <person name="Singh M."/>
            <person name="Singh A."/>
            <person name="Seah K."/>
            <person name="Emmerich C."/>
        </authorList>
    </citation>
    <scope>NUCLEOTIDE SEQUENCE</scope>
    <source>
        <strain evidence="2">DP1</strain>
    </source>
</reference>
<evidence type="ECO:0000313" key="2">
    <source>
        <dbReference type="EMBL" id="CAI2361119.1"/>
    </source>
</evidence>
<dbReference type="EMBL" id="CAMPGE010002320">
    <property type="protein sequence ID" value="CAI2361119.1"/>
    <property type="molecule type" value="Genomic_DNA"/>
</dbReference>